<proteinExistence type="predicted"/>
<dbReference type="PROSITE" id="PS50011">
    <property type="entry name" value="PROTEIN_KINASE_DOM"/>
    <property type="match status" value="1"/>
</dbReference>
<organism evidence="2 3">
    <name type="scientific">Solanum stoloniferum</name>
    <dbReference type="NCBI Taxonomy" id="62892"/>
    <lineage>
        <taxon>Eukaryota</taxon>
        <taxon>Viridiplantae</taxon>
        <taxon>Streptophyta</taxon>
        <taxon>Embryophyta</taxon>
        <taxon>Tracheophyta</taxon>
        <taxon>Spermatophyta</taxon>
        <taxon>Magnoliopsida</taxon>
        <taxon>eudicotyledons</taxon>
        <taxon>Gunneridae</taxon>
        <taxon>Pentapetalae</taxon>
        <taxon>asterids</taxon>
        <taxon>lamiids</taxon>
        <taxon>Solanales</taxon>
        <taxon>Solanaceae</taxon>
        <taxon>Solanoideae</taxon>
        <taxon>Solaneae</taxon>
        <taxon>Solanum</taxon>
    </lineage>
</organism>
<dbReference type="EMBL" id="JBJKTR010000019">
    <property type="protein sequence ID" value="KAL3332167.1"/>
    <property type="molecule type" value="Genomic_DNA"/>
</dbReference>
<name>A0ABD2RLA1_9SOLN</name>
<dbReference type="SUPFAM" id="SSF56112">
    <property type="entry name" value="Protein kinase-like (PK-like)"/>
    <property type="match status" value="1"/>
</dbReference>
<evidence type="ECO:0000259" key="1">
    <source>
        <dbReference type="PROSITE" id="PS50011"/>
    </source>
</evidence>
<dbReference type="PANTHER" id="PTHR48055">
    <property type="entry name" value="LEUCINE-RICH REPEAT RECEPTOR PROTEIN KINASE EMS1"/>
    <property type="match status" value="1"/>
</dbReference>
<accession>A0ABD2RLA1</accession>
<sequence length="193" mass="21566">EEMIAHVGDFGLAKLLFKSSWNKHTSIALKGSIGYIPPEYGSGVNVSILGDVYSFGIMLLELFTGRRPTDEIFKDGLNIHQYVKSHLPRCVTEIADASLLLAYEEHNIYEDNASDLEEKAILQDDEYISKLNTSTIIQECLISIMKIGLLCSSSSPRDRMPISIALKEIHTIKNLFLESKRINNSTDRSDGIS</sequence>
<reference evidence="2 3" key="1">
    <citation type="submission" date="2024-05" db="EMBL/GenBank/DDBJ databases">
        <title>De novo assembly of an allotetraploid wild potato.</title>
        <authorList>
            <person name="Hosaka A.J."/>
        </authorList>
    </citation>
    <scope>NUCLEOTIDE SEQUENCE [LARGE SCALE GENOMIC DNA]</scope>
    <source>
        <tissue evidence="2">Young leaves</tissue>
    </source>
</reference>
<protein>
    <recommendedName>
        <fullName evidence="1">Protein kinase domain-containing protein</fullName>
    </recommendedName>
</protein>
<dbReference type="InterPro" id="IPR051564">
    <property type="entry name" value="LRR_receptor-like_kinase"/>
</dbReference>
<comment type="caution">
    <text evidence="2">The sequence shown here is derived from an EMBL/GenBank/DDBJ whole genome shotgun (WGS) entry which is preliminary data.</text>
</comment>
<feature type="domain" description="Protein kinase" evidence="1">
    <location>
        <begin position="1"/>
        <end position="177"/>
    </location>
</feature>
<dbReference type="AlphaFoldDB" id="A0ABD2RLA1"/>
<dbReference type="InterPro" id="IPR011009">
    <property type="entry name" value="Kinase-like_dom_sf"/>
</dbReference>
<dbReference type="Pfam" id="PF07714">
    <property type="entry name" value="PK_Tyr_Ser-Thr"/>
    <property type="match status" value="1"/>
</dbReference>
<feature type="non-terminal residue" evidence="2">
    <location>
        <position position="1"/>
    </location>
</feature>
<evidence type="ECO:0000313" key="3">
    <source>
        <dbReference type="Proteomes" id="UP001627284"/>
    </source>
</evidence>
<dbReference type="Gene3D" id="1.10.510.10">
    <property type="entry name" value="Transferase(Phosphotransferase) domain 1"/>
    <property type="match status" value="1"/>
</dbReference>
<dbReference type="InterPro" id="IPR000719">
    <property type="entry name" value="Prot_kinase_dom"/>
</dbReference>
<gene>
    <name evidence="2" type="ORF">AABB24_032655</name>
</gene>
<dbReference type="PANTHER" id="PTHR48055:SF55">
    <property type="entry name" value="PROTEIN KINASE DOMAIN-CONTAINING PROTEIN"/>
    <property type="match status" value="1"/>
</dbReference>
<dbReference type="Proteomes" id="UP001627284">
    <property type="component" value="Unassembled WGS sequence"/>
</dbReference>
<dbReference type="InterPro" id="IPR001245">
    <property type="entry name" value="Ser-Thr/Tyr_kinase_cat_dom"/>
</dbReference>
<keyword evidence="3" id="KW-1185">Reference proteome</keyword>
<evidence type="ECO:0000313" key="2">
    <source>
        <dbReference type="EMBL" id="KAL3332167.1"/>
    </source>
</evidence>